<proteinExistence type="predicted"/>
<dbReference type="Proteomes" id="UP000307440">
    <property type="component" value="Unassembled WGS sequence"/>
</dbReference>
<feature type="domain" description="F-box" evidence="1">
    <location>
        <begin position="28"/>
        <end position="77"/>
    </location>
</feature>
<accession>A0A5C3KA25</accession>
<dbReference type="AlphaFoldDB" id="A0A5C3KA25"/>
<dbReference type="Gene3D" id="3.80.10.10">
    <property type="entry name" value="Ribonuclease Inhibitor"/>
    <property type="match status" value="1"/>
</dbReference>
<organism evidence="2 3">
    <name type="scientific">Coprinopsis marcescibilis</name>
    <name type="common">Agaric fungus</name>
    <name type="synonym">Psathyrella marcescibilis</name>
    <dbReference type="NCBI Taxonomy" id="230819"/>
    <lineage>
        <taxon>Eukaryota</taxon>
        <taxon>Fungi</taxon>
        <taxon>Dikarya</taxon>
        <taxon>Basidiomycota</taxon>
        <taxon>Agaricomycotina</taxon>
        <taxon>Agaricomycetes</taxon>
        <taxon>Agaricomycetidae</taxon>
        <taxon>Agaricales</taxon>
        <taxon>Agaricineae</taxon>
        <taxon>Psathyrellaceae</taxon>
        <taxon>Coprinopsis</taxon>
    </lineage>
</organism>
<gene>
    <name evidence="2" type="ORF">FA15DRAFT_761271</name>
</gene>
<dbReference type="EMBL" id="ML210606">
    <property type="protein sequence ID" value="TFK16919.1"/>
    <property type="molecule type" value="Genomic_DNA"/>
</dbReference>
<dbReference type="STRING" id="230819.A0A5C3KA25"/>
<reference evidence="2 3" key="1">
    <citation type="journal article" date="2019" name="Nat. Ecol. Evol.">
        <title>Megaphylogeny resolves global patterns of mushroom evolution.</title>
        <authorList>
            <person name="Varga T."/>
            <person name="Krizsan K."/>
            <person name="Foldi C."/>
            <person name="Dima B."/>
            <person name="Sanchez-Garcia M."/>
            <person name="Sanchez-Ramirez S."/>
            <person name="Szollosi G.J."/>
            <person name="Szarkandi J.G."/>
            <person name="Papp V."/>
            <person name="Albert L."/>
            <person name="Andreopoulos W."/>
            <person name="Angelini C."/>
            <person name="Antonin V."/>
            <person name="Barry K.W."/>
            <person name="Bougher N.L."/>
            <person name="Buchanan P."/>
            <person name="Buyck B."/>
            <person name="Bense V."/>
            <person name="Catcheside P."/>
            <person name="Chovatia M."/>
            <person name="Cooper J."/>
            <person name="Damon W."/>
            <person name="Desjardin D."/>
            <person name="Finy P."/>
            <person name="Geml J."/>
            <person name="Haridas S."/>
            <person name="Hughes K."/>
            <person name="Justo A."/>
            <person name="Karasinski D."/>
            <person name="Kautmanova I."/>
            <person name="Kiss B."/>
            <person name="Kocsube S."/>
            <person name="Kotiranta H."/>
            <person name="LaButti K.M."/>
            <person name="Lechner B.E."/>
            <person name="Liimatainen K."/>
            <person name="Lipzen A."/>
            <person name="Lukacs Z."/>
            <person name="Mihaltcheva S."/>
            <person name="Morgado L.N."/>
            <person name="Niskanen T."/>
            <person name="Noordeloos M.E."/>
            <person name="Ohm R.A."/>
            <person name="Ortiz-Santana B."/>
            <person name="Ovrebo C."/>
            <person name="Racz N."/>
            <person name="Riley R."/>
            <person name="Savchenko A."/>
            <person name="Shiryaev A."/>
            <person name="Soop K."/>
            <person name="Spirin V."/>
            <person name="Szebenyi C."/>
            <person name="Tomsovsky M."/>
            <person name="Tulloss R.E."/>
            <person name="Uehling J."/>
            <person name="Grigoriev I.V."/>
            <person name="Vagvolgyi C."/>
            <person name="Papp T."/>
            <person name="Martin F.M."/>
            <person name="Miettinen O."/>
            <person name="Hibbett D.S."/>
            <person name="Nagy L.G."/>
        </authorList>
    </citation>
    <scope>NUCLEOTIDE SEQUENCE [LARGE SCALE GENOMIC DNA]</scope>
    <source>
        <strain evidence="2 3">CBS 121175</strain>
    </source>
</reference>
<dbReference type="SUPFAM" id="SSF81383">
    <property type="entry name" value="F-box domain"/>
    <property type="match status" value="1"/>
</dbReference>
<dbReference type="InterPro" id="IPR036047">
    <property type="entry name" value="F-box-like_dom_sf"/>
</dbReference>
<evidence type="ECO:0000313" key="3">
    <source>
        <dbReference type="Proteomes" id="UP000307440"/>
    </source>
</evidence>
<keyword evidence="3" id="KW-1185">Reference proteome</keyword>
<dbReference type="InterPro" id="IPR032675">
    <property type="entry name" value="LRR_dom_sf"/>
</dbReference>
<dbReference type="SUPFAM" id="SSF52058">
    <property type="entry name" value="L domain-like"/>
    <property type="match status" value="1"/>
</dbReference>
<dbReference type="Gene3D" id="1.20.1280.50">
    <property type="match status" value="1"/>
</dbReference>
<sequence length="591" mass="65253">MVQETRGLSRHSTSHSVPYGSTGGCYIRALPVELLILVFTKLSAEPDAGAVYPSRSVSLVCRDWNNIALSNPALWTSVPSFSVGRVAQSQVKGPAQSIVQNAFSQSLVPTSFSIQDCSAHRAAQELLKPIFSHSPNITQLELVRLSSNAFAVVSKAFTLNGLPHLCTLRLHVVPSLSDHPRLCAFEDCPKLRDVELDYDGVSGIKLPWAQLTRYVERSGPRVHGLAQILSQTSSIEQLSYKRHSGRPTGYADYHPSTILTLKHLNIDIEEGNWAALDLVTSSTFPSLEHLRSVAPPHNTVAALIALIERSRCSLTTLVLLPGPTVIPKLAPLLRICPSIRRLEVSNLSPSHMEVLFTRSRQREPLAPLLEECILHLNTSFQVAELTKLLDPQHSGLKRQFDISRLSFFRINVPHVKDRVQLHIALGKVPGPLKTLQRLSNLVENYAKSSVVRSEKTSGGLFRWSILDKTGGAALLSTLEKIITEVEAVEVVLSRIYVPIYELIRNQDADVSKQQRTKALLSKMSSLVQGQPTILAWRTEGPLGLFLLKGRMYNSTTSLNSLLAEDNPELLGRPPGQVPWGFLDLDQSFSKC</sequence>
<dbReference type="OrthoDB" id="3365698at2759"/>
<dbReference type="PROSITE" id="PS51257">
    <property type="entry name" value="PROKAR_LIPOPROTEIN"/>
    <property type="match status" value="1"/>
</dbReference>
<dbReference type="Pfam" id="PF12937">
    <property type="entry name" value="F-box-like"/>
    <property type="match status" value="1"/>
</dbReference>
<evidence type="ECO:0000313" key="2">
    <source>
        <dbReference type="EMBL" id="TFK16919.1"/>
    </source>
</evidence>
<evidence type="ECO:0000259" key="1">
    <source>
        <dbReference type="Pfam" id="PF12937"/>
    </source>
</evidence>
<protein>
    <recommendedName>
        <fullName evidence="1">F-box domain-containing protein</fullName>
    </recommendedName>
</protein>
<dbReference type="InterPro" id="IPR001810">
    <property type="entry name" value="F-box_dom"/>
</dbReference>
<name>A0A5C3KA25_COPMA</name>